<dbReference type="Gene3D" id="3.60.10.10">
    <property type="entry name" value="Endonuclease/exonuclease/phosphatase"/>
    <property type="match status" value="1"/>
</dbReference>
<accession>A0A8B6CP18</accession>
<sequence>MEITEKNLNRNAIRRSGGVGLLVKLDLLDNFDCDILSSEYEGVLWIKLNSKVNDVCFCIAVCYLPPAESTRSLESDVFFQNLLKDIYTYQNMGKIMICGDFNSRVGYNLDYIEGVDLIKPRTVVDATENHQGDVFINFLCDVNFAMLNGRFNDSDFTCISGSGRSVVDYICVPYEDTESILDFKIMSMSDLIAEIGYVPEKIPDHSLLYCDIHVPICDAKYNEKSDHAFNQRRKYKVSDIPNDFLNTEEITSKVHETIRNIENSMRITKDVQNAYDSFQSLIICEMNNRLPSINYSNGNMKQKKSLYKPYWNETLSRQWDQACIAEKKWLKSKGSNSVKRYLKEAFCAERKAFDRLNRKFKRRYQQEERQKLEDKLYTPRINVTFGDR</sequence>
<dbReference type="OrthoDB" id="6157991at2759"/>
<proteinExistence type="predicted"/>
<gene>
    <name evidence="1" type="ORF">MGAL_10B046232</name>
</gene>
<dbReference type="EMBL" id="UYJE01001985">
    <property type="protein sequence ID" value="VDI06906.1"/>
    <property type="molecule type" value="Genomic_DNA"/>
</dbReference>
<dbReference type="SUPFAM" id="SSF56219">
    <property type="entry name" value="DNase I-like"/>
    <property type="match status" value="1"/>
</dbReference>
<keyword evidence="2" id="KW-1185">Reference proteome</keyword>
<evidence type="ECO:0008006" key="3">
    <source>
        <dbReference type="Google" id="ProtNLM"/>
    </source>
</evidence>
<dbReference type="InterPro" id="IPR036691">
    <property type="entry name" value="Endo/exonu/phosph_ase_sf"/>
</dbReference>
<dbReference type="Proteomes" id="UP000596742">
    <property type="component" value="Unassembled WGS sequence"/>
</dbReference>
<protein>
    <recommendedName>
        <fullName evidence="3">Endonuclease/exonuclease/phosphatase domain-containing protein</fullName>
    </recommendedName>
</protein>
<reference evidence="1" key="1">
    <citation type="submission" date="2018-11" db="EMBL/GenBank/DDBJ databases">
        <authorList>
            <person name="Alioto T."/>
            <person name="Alioto T."/>
        </authorList>
    </citation>
    <scope>NUCLEOTIDE SEQUENCE</scope>
</reference>
<evidence type="ECO:0000313" key="2">
    <source>
        <dbReference type="Proteomes" id="UP000596742"/>
    </source>
</evidence>
<name>A0A8B6CP18_MYTGA</name>
<evidence type="ECO:0000313" key="1">
    <source>
        <dbReference type="EMBL" id="VDI06906.1"/>
    </source>
</evidence>
<comment type="caution">
    <text evidence="1">The sequence shown here is derived from an EMBL/GenBank/DDBJ whole genome shotgun (WGS) entry which is preliminary data.</text>
</comment>
<dbReference type="AlphaFoldDB" id="A0A8B6CP18"/>
<organism evidence="1 2">
    <name type="scientific">Mytilus galloprovincialis</name>
    <name type="common">Mediterranean mussel</name>
    <dbReference type="NCBI Taxonomy" id="29158"/>
    <lineage>
        <taxon>Eukaryota</taxon>
        <taxon>Metazoa</taxon>
        <taxon>Spiralia</taxon>
        <taxon>Lophotrochozoa</taxon>
        <taxon>Mollusca</taxon>
        <taxon>Bivalvia</taxon>
        <taxon>Autobranchia</taxon>
        <taxon>Pteriomorphia</taxon>
        <taxon>Mytilida</taxon>
        <taxon>Mytiloidea</taxon>
        <taxon>Mytilidae</taxon>
        <taxon>Mytilinae</taxon>
        <taxon>Mytilus</taxon>
    </lineage>
</organism>